<dbReference type="Gene3D" id="3.60.15.10">
    <property type="entry name" value="Ribonuclease Z/Hydroxyacylglutathione hydrolase-like"/>
    <property type="match status" value="1"/>
</dbReference>
<dbReference type="NCBIfam" id="TIGR00649">
    <property type="entry name" value="MG423"/>
    <property type="match status" value="1"/>
</dbReference>
<dbReference type="Pfam" id="PF12706">
    <property type="entry name" value="Lactamase_B_2"/>
    <property type="match status" value="1"/>
</dbReference>
<accession>A0A9D1IP25</accession>
<dbReference type="SMART" id="SM00849">
    <property type="entry name" value="Lactamase_B"/>
    <property type="match status" value="1"/>
</dbReference>
<dbReference type="InterPro" id="IPR041636">
    <property type="entry name" value="RNase_J_C"/>
</dbReference>
<dbReference type="CDD" id="cd07714">
    <property type="entry name" value="RNaseJ_MBL-fold"/>
    <property type="match status" value="1"/>
</dbReference>
<dbReference type="Pfam" id="PF22505">
    <property type="entry name" value="RNase_J_b_CASP"/>
    <property type="match status" value="1"/>
</dbReference>
<dbReference type="InterPro" id="IPR001279">
    <property type="entry name" value="Metallo-B-lactamas"/>
</dbReference>
<dbReference type="PANTHER" id="PTHR43694">
    <property type="entry name" value="RIBONUCLEASE J"/>
    <property type="match status" value="1"/>
</dbReference>
<evidence type="ECO:0000313" key="7">
    <source>
        <dbReference type="EMBL" id="HIU40455.1"/>
    </source>
</evidence>
<evidence type="ECO:0000256" key="2">
    <source>
        <dbReference type="ARBA" id="ARBA00022552"/>
    </source>
</evidence>
<evidence type="ECO:0000259" key="6">
    <source>
        <dbReference type="SMART" id="SM00849"/>
    </source>
</evidence>
<dbReference type="SUPFAM" id="SSF56281">
    <property type="entry name" value="Metallo-hydrolase/oxidoreductase"/>
    <property type="match status" value="1"/>
</dbReference>
<dbReference type="InterPro" id="IPR004613">
    <property type="entry name" value="RNase_J"/>
</dbReference>
<dbReference type="EMBL" id="DVMT01000041">
    <property type="protein sequence ID" value="HIU40455.1"/>
    <property type="molecule type" value="Genomic_DNA"/>
</dbReference>
<dbReference type="PANTHER" id="PTHR43694:SF4">
    <property type="entry name" value="RIBONUCLEASE J 2"/>
    <property type="match status" value="1"/>
</dbReference>
<dbReference type="InterPro" id="IPR042173">
    <property type="entry name" value="RNase_J_2"/>
</dbReference>
<feature type="domain" description="Metallo-beta-lactamase" evidence="6">
    <location>
        <begin position="16"/>
        <end position="211"/>
    </location>
</feature>
<reference evidence="7" key="2">
    <citation type="journal article" date="2021" name="PeerJ">
        <title>Extensive microbial diversity within the chicken gut microbiome revealed by metagenomics and culture.</title>
        <authorList>
            <person name="Gilroy R."/>
            <person name="Ravi A."/>
            <person name="Getino M."/>
            <person name="Pursley I."/>
            <person name="Horton D.L."/>
            <person name="Alikhan N.F."/>
            <person name="Baker D."/>
            <person name="Gharbi K."/>
            <person name="Hall N."/>
            <person name="Watson M."/>
            <person name="Adriaenssens E.M."/>
            <person name="Foster-Nyarko E."/>
            <person name="Jarju S."/>
            <person name="Secka A."/>
            <person name="Antonio M."/>
            <person name="Oren A."/>
            <person name="Chaudhuri R.R."/>
            <person name="La Ragione R."/>
            <person name="Hildebrand F."/>
            <person name="Pallen M.J."/>
        </authorList>
    </citation>
    <scope>NUCLEOTIDE SEQUENCE</scope>
    <source>
        <strain evidence="7">CHK193-30670</strain>
    </source>
</reference>
<keyword evidence="3" id="KW-0540">Nuclease</keyword>
<gene>
    <name evidence="7" type="ORF">IAB68_04065</name>
</gene>
<keyword evidence="2" id="KW-0698">rRNA processing</keyword>
<dbReference type="AlphaFoldDB" id="A0A9D1IP25"/>
<keyword evidence="1" id="KW-0963">Cytoplasm</keyword>
<keyword evidence="4" id="KW-0378">Hydrolase</keyword>
<dbReference type="GO" id="GO:0006364">
    <property type="term" value="P:rRNA processing"/>
    <property type="evidence" value="ECO:0007669"/>
    <property type="project" value="UniProtKB-KW"/>
</dbReference>
<proteinExistence type="predicted"/>
<evidence type="ECO:0000256" key="5">
    <source>
        <dbReference type="ARBA" id="ARBA00022884"/>
    </source>
</evidence>
<dbReference type="Proteomes" id="UP000824074">
    <property type="component" value="Unassembled WGS sequence"/>
</dbReference>
<reference evidence="7" key="1">
    <citation type="submission" date="2020-10" db="EMBL/GenBank/DDBJ databases">
        <authorList>
            <person name="Gilroy R."/>
        </authorList>
    </citation>
    <scope>NUCLEOTIDE SEQUENCE</scope>
    <source>
        <strain evidence="7">CHK193-30670</strain>
    </source>
</reference>
<keyword evidence="5" id="KW-0694">RNA-binding</keyword>
<evidence type="ECO:0000256" key="1">
    <source>
        <dbReference type="ARBA" id="ARBA00022490"/>
    </source>
</evidence>
<dbReference type="GO" id="GO:0004527">
    <property type="term" value="F:exonuclease activity"/>
    <property type="evidence" value="ECO:0007669"/>
    <property type="project" value="UniProtKB-KW"/>
</dbReference>
<dbReference type="Gene3D" id="3.40.50.10710">
    <property type="entry name" value="Metallo-hydrolase/oxidoreductase"/>
    <property type="match status" value="1"/>
</dbReference>
<evidence type="ECO:0000256" key="4">
    <source>
        <dbReference type="ARBA" id="ARBA00022839"/>
    </source>
</evidence>
<organism evidence="7 8">
    <name type="scientific">Candidatus Aphodocola excrementigallinarum</name>
    <dbReference type="NCBI Taxonomy" id="2840670"/>
    <lineage>
        <taxon>Bacteria</taxon>
        <taxon>Bacillati</taxon>
        <taxon>Bacillota</taxon>
        <taxon>Bacilli</taxon>
        <taxon>Candidatus Aphodocola</taxon>
    </lineage>
</organism>
<comment type="caution">
    <text evidence="7">The sequence shown here is derived from an EMBL/GenBank/DDBJ whole genome shotgun (WGS) entry which is preliminary data.</text>
</comment>
<dbReference type="Gene3D" id="3.10.20.580">
    <property type="match status" value="1"/>
</dbReference>
<evidence type="ECO:0000256" key="3">
    <source>
        <dbReference type="ARBA" id="ARBA00022722"/>
    </source>
</evidence>
<protein>
    <submittedName>
        <fullName evidence="7">Ribonuclease J</fullName>
    </submittedName>
</protein>
<sequence>MSKINIFALGGLNEDGKNMYVVKVDNDIFVFDAGLKYASDKLLGVDYIIPDFTYIKQNIKNIKGLFLTHGHEKNMGAVCDIVKEVPRLKVYATKFTADMLRKELESENIKFKNLIEINPYKKISFGRNSVFPVRLTHSIPDNVGYALNTKDGTIFYTGNYVFDATMLGPYKADIGKLAYIGKQGVLCLMGESLYADKTGYTSPKNRISKLIRETLNKTEDRIIVNVFTAHVSRVEELFNEVAKTTRRIVVMGHKLQGIINDILNDKYINFDRDRIGDLSNIDDKDAVILISNEREKPFMNLNRIINGYDKFIKIKPSDTVFFMEPINDYNEKLAIKIIDDISKLGASVVTMSKKDNLLHHASSEDIMLMLDLMNPKYYMPVIGEYRHMVANANCASYIGMKKENIILKQNGDVVTFINGKLKDVHEKVKVDDVLIDGTSSKDIGELVLKDRELLSDSGIVIICATLDKKTKEILAYPEVLTRGFIYVKESINLIEEMKRISLEVINENINNNYVEYNKIKTSIRERLSKYLFDETGCKPMIITVIQEV</sequence>
<name>A0A9D1IP25_9FIRM</name>
<dbReference type="InterPro" id="IPR055132">
    <property type="entry name" value="RNase_J_b_CASP"/>
</dbReference>
<keyword evidence="4" id="KW-0269">Exonuclease</keyword>
<dbReference type="Pfam" id="PF17770">
    <property type="entry name" value="RNase_J_C"/>
    <property type="match status" value="1"/>
</dbReference>
<dbReference type="GO" id="GO:0046872">
    <property type="term" value="F:metal ion binding"/>
    <property type="evidence" value="ECO:0007669"/>
    <property type="project" value="InterPro"/>
</dbReference>
<dbReference type="GO" id="GO:0003723">
    <property type="term" value="F:RNA binding"/>
    <property type="evidence" value="ECO:0007669"/>
    <property type="project" value="UniProtKB-KW"/>
</dbReference>
<evidence type="ECO:0000313" key="8">
    <source>
        <dbReference type="Proteomes" id="UP000824074"/>
    </source>
</evidence>
<dbReference type="InterPro" id="IPR036866">
    <property type="entry name" value="RibonucZ/Hydroxyglut_hydro"/>
</dbReference>